<evidence type="ECO:0000313" key="3">
    <source>
        <dbReference type="Proteomes" id="UP000530571"/>
    </source>
</evidence>
<dbReference type="RefSeq" id="WP_183488745.1">
    <property type="nucleotide sequence ID" value="NZ_JACIDZ010000013.1"/>
</dbReference>
<keyword evidence="3" id="KW-1185">Reference proteome</keyword>
<organism evidence="2 3">
    <name type="scientific">Martelella radicis</name>
    <dbReference type="NCBI Taxonomy" id="1397476"/>
    <lineage>
        <taxon>Bacteria</taxon>
        <taxon>Pseudomonadati</taxon>
        <taxon>Pseudomonadota</taxon>
        <taxon>Alphaproteobacteria</taxon>
        <taxon>Hyphomicrobiales</taxon>
        <taxon>Aurantimonadaceae</taxon>
        <taxon>Martelella</taxon>
    </lineage>
</organism>
<protein>
    <submittedName>
        <fullName evidence="2">Uncharacterized protein</fullName>
    </submittedName>
</protein>
<sequence>MTLGPKQVGAAAAAIVFFDIGVLTGCDASKGRDKGSAIGRKRALVRKFGPARLGKQRDSESKEASARIIPIPQER</sequence>
<feature type="compositionally biased region" description="Basic and acidic residues" evidence="1">
    <location>
        <begin position="55"/>
        <end position="65"/>
    </location>
</feature>
<dbReference type="Proteomes" id="UP000530571">
    <property type="component" value="Unassembled WGS sequence"/>
</dbReference>
<comment type="caution">
    <text evidence="2">The sequence shown here is derived from an EMBL/GenBank/DDBJ whole genome shotgun (WGS) entry which is preliminary data.</text>
</comment>
<name>A0A7W6KPG9_9HYPH</name>
<evidence type="ECO:0000256" key="1">
    <source>
        <dbReference type="SAM" id="MobiDB-lite"/>
    </source>
</evidence>
<reference evidence="2 3" key="1">
    <citation type="submission" date="2020-08" db="EMBL/GenBank/DDBJ databases">
        <title>Genomic Encyclopedia of Type Strains, Phase IV (KMG-IV): sequencing the most valuable type-strain genomes for metagenomic binning, comparative biology and taxonomic classification.</title>
        <authorList>
            <person name="Goeker M."/>
        </authorList>
    </citation>
    <scope>NUCLEOTIDE SEQUENCE [LARGE SCALE GENOMIC DNA]</scope>
    <source>
        <strain evidence="2 3">DSM 28101</strain>
    </source>
</reference>
<dbReference type="AlphaFoldDB" id="A0A7W6KPG9"/>
<dbReference type="EMBL" id="JACIDZ010000013">
    <property type="protein sequence ID" value="MBB4123563.1"/>
    <property type="molecule type" value="Genomic_DNA"/>
</dbReference>
<feature type="region of interest" description="Disordered" evidence="1">
    <location>
        <begin position="49"/>
        <end position="75"/>
    </location>
</feature>
<gene>
    <name evidence="2" type="ORF">GGR30_003511</name>
</gene>
<proteinExistence type="predicted"/>
<accession>A0A7W6KPG9</accession>
<evidence type="ECO:0000313" key="2">
    <source>
        <dbReference type="EMBL" id="MBB4123563.1"/>
    </source>
</evidence>